<dbReference type="Proteomes" id="UP000308600">
    <property type="component" value="Unassembled WGS sequence"/>
</dbReference>
<keyword evidence="2" id="KW-1185">Reference proteome</keyword>
<evidence type="ECO:0000313" key="1">
    <source>
        <dbReference type="EMBL" id="TFK60342.1"/>
    </source>
</evidence>
<gene>
    <name evidence="1" type="ORF">BDN72DRAFT_850597</name>
</gene>
<evidence type="ECO:0000313" key="2">
    <source>
        <dbReference type="Proteomes" id="UP000308600"/>
    </source>
</evidence>
<proteinExistence type="predicted"/>
<dbReference type="EMBL" id="ML208790">
    <property type="protein sequence ID" value="TFK60342.1"/>
    <property type="molecule type" value="Genomic_DNA"/>
</dbReference>
<reference evidence="1 2" key="1">
    <citation type="journal article" date="2019" name="Nat. Ecol. Evol.">
        <title>Megaphylogeny resolves global patterns of mushroom evolution.</title>
        <authorList>
            <person name="Varga T."/>
            <person name="Krizsan K."/>
            <person name="Foldi C."/>
            <person name="Dima B."/>
            <person name="Sanchez-Garcia M."/>
            <person name="Sanchez-Ramirez S."/>
            <person name="Szollosi G.J."/>
            <person name="Szarkandi J.G."/>
            <person name="Papp V."/>
            <person name="Albert L."/>
            <person name="Andreopoulos W."/>
            <person name="Angelini C."/>
            <person name="Antonin V."/>
            <person name="Barry K.W."/>
            <person name="Bougher N.L."/>
            <person name="Buchanan P."/>
            <person name="Buyck B."/>
            <person name="Bense V."/>
            <person name="Catcheside P."/>
            <person name="Chovatia M."/>
            <person name="Cooper J."/>
            <person name="Damon W."/>
            <person name="Desjardin D."/>
            <person name="Finy P."/>
            <person name="Geml J."/>
            <person name="Haridas S."/>
            <person name="Hughes K."/>
            <person name="Justo A."/>
            <person name="Karasinski D."/>
            <person name="Kautmanova I."/>
            <person name="Kiss B."/>
            <person name="Kocsube S."/>
            <person name="Kotiranta H."/>
            <person name="LaButti K.M."/>
            <person name="Lechner B.E."/>
            <person name="Liimatainen K."/>
            <person name="Lipzen A."/>
            <person name="Lukacs Z."/>
            <person name="Mihaltcheva S."/>
            <person name="Morgado L.N."/>
            <person name="Niskanen T."/>
            <person name="Noordeloos M.E."/>
            <person name="Ohm R.A."/>
            <person name="Ortiz-Santana B."/>
            <person name="Ovrebo C."/>
            <person name="Racz N."/>
            <person name="Riley R."/>
            <person name="Savchenko A."/>
            <person name="Shiryaev A."/>
            <person name="Soop K."/>
            <person name="Spirin V."/>
            <person name="Szebenyi C."/>
            <person name="Tomsovsky M."/>
            <person name="Tulloss R.E."/>
            <person name="Uehling J."/>
            <person name="Grigoriev I.V."/>
            <person name="Vagvolgyi C."/>
            <person name="Papp T."/>
            <person name="Martin F.M."/>
            <person name="Miettinen O."/>
            <person name="Hibbett D.S."/>
            <person name="Nagy L.G."/>
        </authorList>
    </citation>
    <scope>NUCLEOTIDE SEQUENCE [LARGE SCALE GENOMIC DNA]</scope>
    <source>
        <strain evidence="1 2">NL-1719</strain>
    </source>
</reference>
<protein>
    <submittedName>
        <fullName evidence="1">Uncharacterized protein</fullName>
    </submittedName>
</protein>
<organism evidence="1 2">
    <name type="scientific">Pluteus cervinus</name>
    <dbReference type="NCBI Taxonomy" id="181527"/>
    <lineage>
        <taxon>Eukaryota</taxon>
        <taxon>Fungi</taxon>
        <taxon>Dikarya</taxon>
        <taxon>Basidiomycota</taxon>
        <taxon>Agaricomycotina</taxon>
        <taxon>Agaricomycetes</taxon>
        <taxon>Agaricomycetidae</taxon>
        <taxon>Agaricales</taxon>
        <taxon>Pluteineae</taxon>
        <taxon>Pluteaceae</taxon>
        <taxon>Pluteus</taxon>
    </lineage>
</organism>
<sequence length="725" mass="78759">MSINSPFIPISSSLSVQPDRTRRIRSSFLISTSLTLVLLSAGLGSFFLFWLTSWHGGTSFQDAISQGAFFINEGNKTHYDGTQTARLVGLTITTVTTHIVSASAPFLVGLSAYCTVSLWLTGQSGLDEPLSGDVDKLPTPLQYGLIFTLATSAGVKAICDSSQYLWRNTRTSTSVPTIVFVAFAFTVVVYLTTHLVILADFWLHATTSAAAVKLATSINTPAPEFGVAFNNSLCTLAAAGCIFPGLTFDMEPADTIPDTIQTMIQTGRNIMSNSTNPKEDFSVILLHNYDDLAVVVPTPVKGSASWTAPSFGIRAKCRNITPEANLIFFGDPGDVVLVNATWTNLSSTGPIGFQGPSGINNDPGLFMAVADIGAGPRLLSNITPSDPPHPISYPSDPPTMVVQFAWEALIISDLPNTFITVGYYEWSLQTFSVISAFTECTMDFLNLTLRWDPSQQGGRYSLKGVPIRNEGPFVTTMWSLLLTQPVMRDLQIDLTFVAQTERNEANLMAAVSQSISRAAASMFAGAVFAIPVDSLFVEETILMGRYPVAPVLTYAGTLFLYSAIALAVFFWAISIKTQVIRMPGKGGKETTALELAHVQITDPLMVITQSFEYDEDGEDLTPLQPPINSRESDVGAATSTTSMVELEPVMTRTSLSMENMVEMGVKEMTNDTRSLTDEYVRLKPSIATDGLDLFEERENTKKLFFALGETGLRFRVRDKLGADEI</sequence>
<accession>A0ACD3A427</accession>
<name>A0ACD3A427_9AGAR</name>